<keyword evidence="3" id="KW-1185">Reference proteome</keyword>
<gene>
    <name evidence="2" type="ORF">ADN00_15535</name>
</gene>
<evidence type="ECO:0000313" key="3">
    <source>
        <dbReference type="Proteomes" id="UP000050417"/>
    </source>
</evidence>
<name>A0A0P6XKU3_9CHLR</name>
<dbReference type="RefSeq" id="WP_075063945.1">
    <property type="nucleotide sequence ID" value="NZ_LGCL01000039.1"/>
</dbReference>
<dbReference type="EMBL" id="LGCL01000039">
    <property type="protein sequence ID" value="KPL72230.1"/>
    <property type="molecule type" value="Genomic_DNA"/>
</dbReference>
<protein>
    <submittedName>
        <fullName evidence="2">Uncharacterized protein</fullName>
    </submittedName>
</protein>
<feature type="region of interest" description="Disordered" evidence="1">
    <location>
        <begin position="258"/>
        <end position="290"/>
    </location>
</feature>
<reference evidence="2 3" key="1">
    <citation type="submission" date="2015-07" db="EMBL/GenBank/DDBJ databases">
        <title>Genome sequence of Ornatilinea apprima DSM 23815.</title>
        <authorList>
            <person name="Hemp J."/>
            <person name="Ward L.M."/>
            <person name="Pace L.A."/>
            <person name="Fischer W.W."/>
        </authorList>
    </citation>
    <scope>NUCLEOTIDE SEQUENCE [LARGE SCALE GENOMIC DNA]</scope>
    <source>
        <strain evidence="2 3">P3M-1</strain>
    </source>
</reference>
<organism evidence="2 3">
    <name type="scientific">Ornatilinea apprima</name>
    <dbReference type="NCBI Taxonomy" id="1134406"/>
    <lineage>
        <taxon>Bacteria</taxon>
        <taxon>Bacillati</taxon>
        <taxon>Chloroflexota</taxon>
        <taxon>Anaerolineae</taxon>
        <taxon>Anaerolineales</taxon>
        <taxon>Anaerolineaceae</taxon>
        <taxon>Ornatilinea</taxon>
    </lineage>
</organism>
<evidence type="ECO:0000313" key="2">
    <source>
        <dbReference type="EMBL" id="KPL72230.1"/>
    </source>
</evidence>
<dbReference type="STRING" id="1134406.ADN00_15535"/>
<dbReference type="Proteomes" id="UP000050417">
    <property type="component" value="Unassembled WGS sequence"/>
</dbReference>
<evidence type="ECO:0000256" key="1">
    <source>
        <dbReference type="SAM" id="MobiDB-lite"/>
    </source>
</evidence>
<proteinExistence type="predicted"/>
<dbReference type="AlphaFoldDB" id="A0A0P6XKU3"/>
<sequence>MITLPDDVSASLNTGMQVGSAIELPFFTPTFWFLNGDARLLQVGGASYFGGWAVSKEHWDRATKEEWFTDPSENAGLVETNLVTSDNKPLETCTSRSLIVAPMCSRLTWTTQDGGRYIEYVPGGRQHLQVIALLASRHEDGSFNALGPVMLTAKGFQAKNLQDSFAAWDRATKSIRQKVAPNVPAWCFYAAVGTFGTERKQVMVGKTSQKAITPVSCYIPKQITEDTITKLFVGQDNAASMAVYIEAAQEWLHAYDARKAQPQPSQTQAVPQPPTYDELPPFDDHEPLPY</sequence>
<accession>A0A0P6XKU3</accession>
<comment type="caution">
    <text evidence="2">The sequence shown here is derived from an EMBL/GenBank/DDBJ whole genome shotgun (WGS) entry which is preliminary data.</text>
</comment>